<dbReference type="InterPro" id="IPR036691">
    <property type="entry name" value="Endo/exonu/phosph_ase_sf"/>
</dbReference>
<dbReference type="EMBL" id="CAXKWB010053854">
    <property type="protein sequence ID" value="CAL4174924.1"/>
    <property type="molecule type" value="Genomic_DNA"/>
</dbReference>
<keyword evidence="2" id="KW-1185">Reference proteome</keyword>
<name>A0AAV2SCH8_MEGNR</name>
<reference evidence="1 2" key="1">
    <citation type="submission" date="2024-05" db="EMBL/GenBank/DDBJ databases">
        <authorList>
            <person name="Wallberg A."/>
        </authorList>
    </citation>
    <scope>NUCLEOTIDE SEQUENCE [LARGE SCALE GENOMIC DNA]</scope>
</reference>
<dbReference type="Proteomes" id="UP001497623">
    <property type="component" value="Unassembled WGS sequence"/>
</dbReference>
<protein>
    <submittedName>
        <fullName evidence="1">Uncharacterized protein</fullName>
    </submittedName>
</protein>
<dbReference type="PANTHER" id="PTHR47510">
    <property type="entry name" value="REVERSE TRANSCRIPTASE DOMAIN-CONTAINING PROTEIN"/>
    <property type="match status" value="1"/>
</dbReference>
<comment type="caution">
    <text evidence="1">The sequence shown here is derived from an EMBL/GenBank/DDBJ whole genome shotgun (WGS) entry which is preliminary data.</text>
</comment>
<gene>
    <name evidence="1" type="ORF">MNOR_LOCUS34588</name>
</gene>
<dbReference type="PANTHER" id="PTHR47510:SF3">
    <property type="entry name" value="ENDO_EXONUCLEASE_PHOSPHATASE DOMAIN-CONTAINING PROTEIN"/>
    <property type="match status" value="1"/>
</dbReference>
<evidence type="ECO:0000313" key="1">
    <source>
        <dbReference type="EMBL" id="CAL4174924.1"/>
    </source>
</evidence>
<sequence length="131" mass="14914">MRPKWLPRSISNIIIAGVYYPGSNSVYAPNQDDIILHITENVHHLYKKYAKPLFIIMGDYNDLKVDEICDACHLKQIVKVPTRKKATLDLILTNKNNSLYNNPITLPSIGGSDHLCVLYQPIEHTNLKTTK</sequence>
<evidence type="ECO:0000313" key="2">
    <source>
        <dbReference type="Proteomes" id="UP001497623"/>
    </source>
</evidence>
<dbReference type="SUPFAM" id="SSF56219">
    <property type="entry name" value="DNase I-like"/>
    <property type="match status" value="1"/>
</dbReference>
<feature type="non-terminal residue" evidence="1">
    <location>
        <position position="131"/>
    </location>
</feature>
<organism evidence="1 2">
    <name type="scientific">Meganyctiphanes norvegica</name>
    <name type="common">Northern krill</name>
    <name type="synonym">Thysanopoda norvegica</name>
    <dbReference type="NCBI Taxonomy" id="48144"/>
    <lineage>
        <taxon>Eukaryota</taxon>
        <taxon>Metazoa</taxon>
        <taxon>Ecdysozoa</taxon>
        <taxon>Arthropoda</taxon>
        <taxon>Crustacea</taxon>
        <taxon>Multicrustacea</taxon>
        <taxon>Malacostraca</taxon>
        <taxon>Eumalacostraca</taxon>
        <taxon>Eucarida</taxon>
        <taxon>Euphausiacea</taxon>
        <taxon>Euphausiidae</taxon>
        <taxon>Meganyctiphanes</taxon>
    </lineage>
</organism>
<dbReference type="AlphaFoldDB" id="A0AAV2SCH8"/>
<dbReference type="Gene3D" id="3.60.10.10">
    <property type="entry name" value="Endonuclease/exonuclease/phosphatase"/>
    <property type="match status" value="1"/>
</dbReference>
<accession>A0AAV2SCH8</accession>
<proteinExistence type="predicted"/>